<protein>
    <submittedName>
        <fullName evidence="1">Uncharacterized protein</fullName>
    </submittedName>
</protein>
<reference evidence="1" key="1">
    <citation type="submission" date="2020-02" db="EMBL/GenBank/DDBJ databases">
        <authorList>
            <person name="Meier V. D."/>
        </authorList>
    </citation>
    <scope>NUCLEOTIDE SEQUENCE</scope>
    <source>
        <strain evidence="1">AVDCRST_MAG14</strain>
    </source>
</reference>
<accession>A0A6J4QKI1</accession>
<dbReference type="AlphaFoldDB" id="A0A6J4QKI1"/>
<gene>
    <name evidence="1" type="ORF">AVDCRST_MAG14-542</name>
</gene>
<proteinExistence type="predicted"/>
<dbReference type="EMBL" id="CADCVG010000026">
    <property type="protein sequence ID" value="CAA9447430.1"/>
    <property type="molecule type" value="Genomic_DNA"/>
</dbReference>
<evidence type="ECO:0000313" key="1">
    <source>
        <dbReference type="EMBL" id="CAA9447430.1"/>
    </source>
</evidence>
<name>A0A6J4QKI1_9ACTN</name>
<sequence length="135" mass="15597">MSYSWLEDYLARIDGKEARQQYYERRYAAWHEAARKMAEAIVESHRALTSVSGETQERQAQLTRSFFESVASNLRDQAESNRVASRELAEQVLKSQEASRLLAQESVNAYVGFLDSMFSYYRENVRAAGRATRRS</sequence>
<organism evidence="1">
    <name type="scientific">uncultured Rubrobacteraceae bacterium</name>
    <dbReference type="NCBI Taxonomy" id="349277"/>
    <lineage>
        <taxon>Bacteria</taxon>
        <taxon>Bacillati</taxon>
        <taxon>Actinomycetota</taxon>
        <taxon>Rubrobacteria</taxon>
        <taxon>Rubrobacterales</taxon>
        <taxon>Rubrobacteraceae</taxon>
        <taxon>environmental samples</taxon>
    </lineage>
</organism>